<gene>
    <name evidence="2" type="ORF">BJ878DRAFT_551808</name>
</gene>
<keyword evidence="1" id="KW-0732">Signal</keyword>
<protein>
    <recommendedName>
        <fullName evidence="4">Secreted protein</fullName>
    </recommendedName>
</protein>
<evidence type="ECO:0000313" key="2">
    <source>
        <dbReference type="EMBL" id="KAG9248027.1"/>
    </source>
</evidence>
<keyword evidence="3" id="KW-1185">Reference proteome</keyword>
<proteinExistence type="predicted"/>
<dbReference type="Proteomes" id="UP000887226">
    <property type="component" value="Unassembled WGS sequence"/>
</dbReference>
<feature type="chain" id="PRO_5040172267" description="Secreted protein" evidence="1">
    <location>
        <begin position="27"/>
        <end position="145"/>
    </location>
</feature>
<feature type="signal peptide" evidence="1">
    <location>
        <begin position="1"/>
        <end position="26"/>
    </location>
</feature>
<evidence type="ECO:0000313" key="3">
    <source>
        <dbReference type="Proteomes" id="UP000887226"/>
    </source>
</evidence>
<evidence type="ECO:0000256" key="1">
    <source>
        <dbReference type="SAM" id="SignalP"/>
    </source>
</evidence>
<name>A0A9P7ZAB6_9HELO</name>
<evidence type="ECO:0008006" key="4">
    <source>
        <dbReference type="Google" id="ProtNLM"/>
    </source>
</evidence>
<reference evidence="2" key="1">
    <citation type="journal article" date="2021" name="IMA Fungus">
        <title>Genomic characterization of three marine fungi, including Emericellopsis atlantica sp. nov. with signatures of a generalist lifestyle and marine biomass degradation.</title>
        <authorList>
            <person name="Hagestad O.C."/>
            <person name="Hou L."/>
            <person name="Andersen J.H."/>
            <person name="Hansen E.H."/>
            <person name="Altermark B."/>
            <person name="Li C."/>
            <person name="Kuhnert E."/>
            <person name="Cox R.J."/>
            <person name="Crous P.W."/>
            <person name="Spatafora J.W."/>
            <person name="Lail K."/>
            <person name="Amirebrahimi M."/>
            <person name="Lipzen A."/>
            <person name="Pangilinan J."/>
            <person name="Andreopoulos W."/>
            <person name="Hayes R.D."/>
            <person name="Ng V."/>
            <person name="Grigoriev I.V."/>
            <person name="Jackson S.A."/>
            <person name="Sutton T.D.S."/>
            <person name="Dobson A.D.W."/>
            <person name="Rama T."/>
        </authorList>
    </citation>
    <scope>NUCLEOTIDE SEQUENCE</scope>
    <source>
        <strain evidence="2">TRa3180A</strain>
    </source>
</reference>
<dbReference type="EMBL" id="MU253757">
    <property type="protein sequence ID" value="KAG9248027.1"/>
    <property type="molecule type" value="Genomic_DNA"/>
</dbReference>
<accession>A0A9P7ZAB6</accession>
<comment type="caution">
    <text evidence="2">The sequence shown here is derived from an EMBL/GenBank/DDBJ whole genome shotgun (WGS) entry which is preliminary data.</text>
</comment>
<organism evidence="2 3">
    <name type="scientific">Calycina marina</name>
    <dbReference type="NCBI Taxonomy" id="1763456"/>
    <lineage>
        <taxon>Eukaryota</taxon>
        <taxon>Fungi</taxon>
        <taxon>Dikarya</taxon>
        <taxon>Ascomycota</taxon>
        <taxon>Pezizomycotina</taxon>
        <taxon>Leotiomycetes</taxon>
        <taxon>Helotiales</taxon>
        <taxon>Pezizellaceae</taxon>
        <taxon>Calycina</taxon>
    </lineage>
</organism>
<sequence>MLLSWRCLFESFLPLLLFLNAHLGLGDTLDWYWKRQLGRQTAALQYVVNESSVEQKANSSSQRHSKLSRGHDPTWVGDVGRNEMITYFCTATSFKLKRLRFGKHTRINQAVGNQILRHKAVQICNKLVHSARYCKHDRHPTKDGG</sequence>
<dbReference type="AlphaFoldDB" id="A0A9P7ZAB6"/>